<comment type="subcellular location">
    <subcellularLocation>
        <location evidence="1">Cell membrane</location>
        <topology evidence="1">Multi-pass membrane protein</topology>
    </subcellularLocation>
</comment>
<keyword evidence="3" id="KW-0813">Transport</keyword>
<evidence type="ECO:0000256" key="12">
    <source>
        <dbReference type="SAM" id="MobiDB-lite"/>
    </source>
</evidence>
<dbReference type="RefSeq" id="WP_141166354.1">
    <property type="nucleotide sequence ID" value="NZ_VHLH01000010.1"/>
</dbReference>
<evidence type="ECO:0000256" key="4">
    <source>
        <dbReference type="ARBA" id="ARBA00022475"/>
    </source>
</evidence>
<evidence type="ECO:0000256" key="3">
    <source>
        <dbReference type="ARBA" id="ARBA00022448"/>
    </source>
</evidence>
<feature type="domain" description="Cytochrome oxidase subunit II transmembrane region profile" evidence="16">
    <location>
        <begin position="33"/>
        <end position="130"/>
    </location>
</feature>
<dbReference type="GO" id="GO:0005886">
    <property type="term" value="C:plasma membrane"/>
    <property type="evidence" value="ECO:0007669"/>
    <property type="project" value="UniProtKB-SubCell"/>
</dbReference>
<comment type="similarity">
    <text evidence="2">Belongs to the cytochrome c oxidase subunit 2 family.</text>
</comment>
<evidence type="ECO:0000256" key="8">
    <source>
        <dbReference type="ARBA" id="ARBA00022982"/>
    </source>
</evidence>
<dbReference type="PANTHER" id="PTHR22888:SF18">
    <property type="entry name" value="CYTOCHROME BO(3) UBIQUINOL OXIDASE SUBUNIT 2"/>
    <property type="match status" value="1"/>
</dbReference>
<dbReference type="Gene3D" id="2.60.40.420">
    <property type="entry name" value="Cupredoxins - blue copper proteins"/>
    <property type="match status" value="1"/>
</dbReference>
<feature type="region of interest" description="Disordered" evidence="12">
    <location>
        <begin position="307"/>
        <end position="344"/>
    </location>
</feature>
<proteinExistence type="inferred from homology"/>
<dbReference type="InterPro" id="IPR008972">
    <property type="entry name" value="Cupredoxin"/>
</dbReference>
<evidence type="ECO:0000256" key="14">
    <source>
        <dbReference type="SAM" id="SignalP"/>
    </source>
</evidence>
<keyword evidence="8" id="KW-0249">Electron transport</keyword>
<dbReference type="EMBL" id="VHLH01000010">
    <property type="protein sequence ID" value="TPW29611.1"/>
    <property type="molecule type" value="Genomic_DNA"/>
</dbReference>
<dbReference type="InterPro" id="IPR011759">
    <property type="entry name" value="Cyt_c_oxidase_su2_TM_dom"/>
</dbReference>
<keyword evidence="5" id="KW-0679">Respiratory chain</keyword>
<dbReference type="GO" id="GO:0042773">
    <property type="term" value="P:ATP synthesis coupled electron transport"/>
    <property type="evidence" value="ECO:0007669"/>
    <property type="project" value="TreeGrafter"/>
</dbReference>
<feature type="transmembrane region" description="Helical" evidence="13">
    <location>
        <begin position="100"/>
        <end position="120"/>
    </location>
</feature>
<keyword evidence="10" id="KW-0560">Oxidoreductase</keyword>
<keyword evidence="11 13" id="KW-0472">Membrane</keyword>
<gene>
    <name evidence="17" type="ORF">FJU11_07170</name>
</gene>
<evidence type="ECO:0000256" key="9">
    <source>
        <dbReference type="ARBA" id="ARBA00022989"/>
    </source>
</evidence>
<dbReference type="Proteomes" id="UP000320314">
    <property type="component" value="Unassembled WGS sequence"/>
</dbReference>
<accession>A0A506U951</accession>
<evidence type="ECO:0000259" key="16">
    <source>
        <dbReference type="PROSITE" id="PS50999"/>
    </source>
</evidence>
<dbReference type="SUPFAM" id="SSF49503">
    <property type="entry name" value="Cupredoxins"/>
    <property type="match status" value="1"/>
</dbReference>
<comment type="caution">
    <text evidence="17">The sequence shown here is derived from an EMBL/GenBank/DDBJ whole genome shotgun (WGS) entry which is preliminary data.</text>
</comment>
<dbReference type="GO" id="GO:0016491">
    <property type="term" value="F:oxidoreductase activity"/>
    <property type="evidence" value="ECO:0007669"/>
    <property type="project" value="UniProtKB-KW"/>
</dbReference>
<dbReference type="CDD" id="cd04212">
    <property type="entry name" value="CuRO_UO_II"/>
    <property type="match status" value="1"/>
</dbReference>
<evidence type="ECO:0000256" key="10">
    <source>
        <dbReference type="ARBA" id="ARBA00023002"/>
    </source>
</evidence>
<keyword evidence="9 13" id="KW-1133">Transmembrane helix</keyword>
<dbReference type="InterPro" id="IPR036257">
    <property type="entry name" value="Cyt_c_oxidase_su2_TM_sf"/>
</dbReference>
<evidence type="ECO:0000313" key="18">
    <source>
        <dbReference type="Proteomes" id="UP000320314"/>
    </source>
</evidence>
<evidence type="ECO:0000256" key="7">
    <source>
        <dbReference type="ARBA" id="ARBA00022729"/>
    </source>
</evidence>
<keyword evidence="18" id="KW-1185">Reference proteome</keyword>
<feature type="chain" id="PRO_5021219773" evidence="14">
    <location>
        <begin position="37"/>
        <end position="344"/>
    </location>
</feature>
<evidence type="ECO:0000256" key="6">
    <source>
        <dbReference type="ARBA" id="ARBA00022692"/>
    </source>
</evidence>
<dbReference type="PROSITE" id="PS50857">
    <property type="entry name" value="COX2_CUA"/>
    <property type="match status" value="1"/>
</dbReference>
<dbReference type="OrthoDB" id="9783445at2"/>
<dbReference type="Gene3D" id="1.10.287.90">
    <property type="match status" value="1"/>
</dbReference>
<dbReference type="InterPro" id="IPR034227">
    <property type="entry name" value="CuRO_UO_II"/>
</dbReference>
<evidence type="ECO:0000256" key="5">
    <source>
        <dbReference type="ARBA" id="ARBA00022660"/>
    </source>
</evidence>
<feature type="domain" description="Cytochrome oxidase subunit II copper A binding" evidence="15">
    <location>
        <begin position="135"/>
        <end position="247"/>
    </location>
</feature>
<dbReference type="InterPro" id="IPR045187">
    <property type="entry name" value="CcO_II"/>
</dbReference>
<feature type="transmembrane region" description="Helical" evidence="13">
    <location>
        <begin position="55"/>
        <end position="79"/>
    </location>
</feature>
<protein>
    <submittedName>
        <fullName evidence="17">Cytochrome ubiquinol oxidase subunit II</fullName>
    </submittedName>
</protein>
<sequence>MSMPTFRRRPHIGRRAIGTGLLAALALSAGSGPAAAEGLSFLDPQGPVAAAQRDHFYAVILLMLVVVVPVLIFTPLVAWRYRYRNHGARYAPDWKFSWPLEALIWGVPVAVVVVLSVWIWQETHDLDPYAPLAADKSLRVEVIGYDWKWLFVYPDLHIATMGVLGFPSDRSLDIRLTSASVMQSFFIPALGSQIYAMAGMRTKLHLKANRPGTFLGENTQYNGKGFHDQKFRARAMTARGFTDWVKQVRAKGVPLDAKAYDVVRAKGGLTDVRRAVAGGSMPPGTVYFTDVSADLLANVMHQFNGGASSSEVIVSERSPANDTALRSDAGHAASATGEPPAREE</sequence>
<dbReference type="SUPFAM" id="SSF81464">
    <property type="entry name" value="Cytochrome c oxidase subunit II-like, transmembrane region"/>
    <property type="match status" value="1"/>
</dbReference>
<dbReference type="GO" id="GO:0004129">
    <property type="term" value="F:cytochrome-c oxidase activity"/>
    <property type="evidence" value="ECO:0007669"/>
    <property type="project" value="InterPro"/>
</dbReference>
<reference evidence="17 18" key="1">
    <citation type="submission" date="2019-06" db="EMBL/GenBank/DDBJ databases">
        <authorList>
            <person name="Li M."/>
        </authorList>
    </citation>
    <scope>NUCLEOTIDE SEQUENCE [LARGE SCALE GENOMIC DNA]</scope>
    <source>
        <strain evidence="17 18">BGMRC6574</strain>
    </source>
</reference>
<evidence type="ECO:0000259" key="15">
    <source>
        <dbReference type="PROSITE" id="PS50857"/>
    </source>
</evidence>
<keyword evidence="7 14" id="KW-0732">Signal</keyword>
<organism evidence="17 18">
    <name type="scientific">Pararhizobium mangrovi</name>
    <dbReference type="NCBI Taxonomy" id="2590452"/>
    <lineage>
        <taxon>Bacteria</taxon>
        <taxon>Pseudomonadati</taxon>
        <taxon>Pseudomonadota</taxon>
        <taxon>Alphaproteobacteria</taxon>
        <taxon>Hyphomicrobiales</taxon>
        <taxon>Rhizobiaceae</taxon>
        <taxon>Rhizobium/Agrobacterium group</taxon>
        <taxon>Pararhizobium</taxon>
    </lineage>
</organism>
<dbReference type="PANTHER" id="PTHR22888">
    <property type="entry name" value="CYTOCHROME C OXIDASE, SUBUNIT II"/>
    <property type="match status" value="1"/>
</dbReference>
<evidence type="ECO:0000256" key="13">
    <source>
        <dbReference type="SAM" id="Phobius"/>
    </source>
</evidence>
<evidence type="ECO:0000313" key="17">
    <source>
        <dbReference type="EMBL" id="TPW29611.1"/>
    </source>
</evidence>
<dbReference type="GO" id="GO:0005507">
    <property type="term" value="F:copper ion binding"/>
    <property type="evidence" value="ECO:0007669"/>
    <property type="project" value="InterPro"/>
</dbReference>
<keyword evidence="4" id="KW-1003">Cell membrane</keyword>
<evidence type="ECO:0000256" key="11">
    <source>
        <dbReference type="ARBA" id="ARBA00023136"/>
    </source>
</evidence>
<evidence type="ECO:0000256" key="2">
    <source>
        <dbReference type="ARBA" id="ARBA00007866"/>
    </source>
</evidence>
<dbReference type="PROSITE" id="PS50999">
    <property type="entry name" value="COX2_TM"/>
    <property type="match status" value="1"/>
</dbReference>
<feature type="signal peptide" evidence="14">
    <location>
        <begin position="1"/>
        <end position="36"/>
    </location>
</feature>
<evidence type="ECO:0000256" key="1">
    <source>
        <dbReference type="ARBA" id="ARBA00004651"/>
    </source>
</evidence>
<dbReference type="AlphaFoldDB" id="A0A506U951"/>
<name>A0A506U951_9HYPH</name>
<dbReference type="InterPro" id="IPR002429">
    <property type="entry name" value="CcO_II-like_C"/>
</dbReference>
<keyword evidence="6 13" id="KW-0812">Transmembrane</keyword>